<evidence type="ECO:0000313" key="1">
    <source>
        <dbReference type="EMBL" id="SFK71060.1"/>
    </source>
</evidence>
<reference evidence="1 2" key="1">
    <citation type="submission" date="2016-10" db="EMBL/GenBank/DDBJ databases">
        <authorList>
            <person name="de Groot N.N."/>
        </authorList>
    </citation>
    <scope>NUCLEOTIDE SEQUENCE [LARGE SCALE GENOMIC DNA]</scope>
    <source>
        <strain evidence="1 2">DSM 19981</strain>
    </source>
</reference>
<dbReference type="Proteomes" id="UP000199473">
    <property type="component" value="Unassembled WGS sequence"/>
</dbReference>
<dbReference type="STRING" id="1123062.SAMN02745775_10647"/>
<proteinExistence type="predicted"/>
<gene>
    <name evidence="1" type="ORF">SAMN02745775_10647</name>
</gene>
<name>A0A1I4BRM5_9PROT</name>
<dbReference type="RefSeq" id="WP_175533971.1">
    <property type="nucleotide sequence ID" value="NZ_FOSQ01000006.1"/>
</dbReference>
<dbReference type="EMBL" id="FOSQ01000006">
    <property type="protein sequence ID" value="SFK71060.1"/>
    <property type="molecule type" value="Genomic_DNA"/>
</dbReference>
<evidence type="ECO:0000313" key="2">
    <source>
        <dbReference type="Proteomes" id="UP000199473"/>
    </source>
</evidence>
<organism evidence="1 2">
    <name type="scientific">Falsiroseomonas stagni DSM 19981</name>
    <dbReference type="NCBI Taxonomy" id="1123062"/>
    <lineage>
        <taxon>Bacteria</taxon>
        <taxon>Pseudomonadati</taxon>
        <taxon>Pseudomonadota</taxon>
        <taxon>Alphaproteobacteria</taxon>
        <taxon>Acetobacterales</taxon>
        <taxon>Roseomonadaceae</taxon>
        <taxon>Falsiroseomonas</taxon>
    </lineage>
</organism>
<accession>A0A1I4BRM5</accession>
<sequence length="80" mass="8656">MGILRTLLTLPIAAPIGGIGWVANQVAQAVDQQWHDPRRVEAALLALERRLEAGEITEEQFEAAEAEQLAELAAIRAARG</sequence>
<dbReference type="Pfam" id="PF05120">
    <property type="entry name" value="GvpG"/>
    <property type="match status" value="1"/>
</dbReference>
<dbReference type="AlphaFoldDB" id="A0A1I4BRM5"/>
<protein>
    <submittedName>
        <fullName evidence="1">Gas vesicle protein G</fullName>
    </submittedName>
</protein>
<keyword evidence="2" id="KW-1185">Reference proteome</keyword>
<dbReference type="InterPro" id="IPR007804">
    <property type="entry name" value="GvpG"/>
</dbReference>